<evidence type="ECO:0000313" key="13">
    <source>
        <dbReference type="EMBL" id="GMM47505.1"/>
    </source>
</evidence>
<dbReference type="GO" id="GO:0004737">
    <property type="term" value="F:pyruvate decarboxylase activity"/>
    <property type="evidence" value="ECO:0007669"/>
    <property type="project" value="TreeGrafter"/>
</dbReference>
<evidence type="ECO:0000256" key="5">
    <source>
        <dbReference type="ARBA" id="ARBA00022842"/>
    </source>
</evidence>
<keyword evidence="7" id="KW-0456">Lyase</keyword>
<keyword evidence="6 9" id="KW-0786">Thiamine pyrophosphate</keyword>
<protein>
    <submittedName>
        <fullName evidence="13">Phenylpyruvate decarboxylase</fullName>
    </submittedName>
</protein>
<evidence type="ECO:0000256" key="1">
    <source>
        <dbReference type="ARBA" id="ARBA00001964"/>
    </source>
</evidence>
<dbReference type="Pfam" id="PF02775">
    <property type="entry name" value="TPP_enzyme_C"/>
    <property type="match status" value="1"/>
</dbReference>
<dbReference type="Gene3D" id="3.40.50.970">
    <property type="match status" value="2"/>
</dbReference>
<dbReference type="InterPro" id="IPR012110">
    <property type="entry name" value="PDC/IPDC-like"/>
</dbReference>
<sequence length="590" mass="66347">MAPVSIETTKSTYTLPISEYIFRRIESLDIHNIFGVPGDYNLSMLEHLYSVPNLNWVGCCNELNSSYAADGYSRTIGSNKFGVLLTTQGVGEMSALNGICGSFAEHVPILHLIGTTPYSSKSNGNHYHHMINAVSTRDPTDHYVYENMAKSVSCKIVSLTNDLSNAANEIDDLFRTIILTKKPGYLYVPCDIVNNLIDGSNLINISGSKLIQRSLPSTNDEINLINEISIKILNKLINSKNPVILCDVLTDRYGLTEIVQKIVNLVKLPSCNSHMGKSLLDESNPYYIGDYNGDESNKMVKTYVQNSDCLIHIGDYYNEINSGHWTLYNNINENSIIKLNPEYIKIGSLENFQNISFEDILPNLLLKIESLNKSNQLPIYQIPKIINKIEQIPSNTPISQTKMLEKFQSFFKPNDVIVTETCSLMFGLPDIKLPSNSKVIGQHYYLSIGMALPCSFGVSIALTELGKLDSRLILIEGDGAAQMTIQELSNFNRENIIKPLVILLNNNGYTVERIIKGPNRDYNDIRPNWKWTNIFQTFGCKDSKTAIVNTPEELDYKLEEFGNDLSVPRLVEVTLDKLDVPWRFHKMVGN</sequence>
<dbReference type="Pfam" id="PF00205">
    <property type="entry name" value="TPP_enzyme_M"/>
    <property type="match status" value="1"/>
</dbReference>
<dbReference type="GO" id="GO:0000949">
    <property type="term" value="P:aromatic amino acid family catabolic process to alcohol via Ehrlich pathway"/>
    <property type="evidence" value="ECO:0007669"/>
    <property type="project" value="TreeGrafter"/>
</dbReference>
<gene>
    <name evidence="13" type="ORF">DAPK24_041030</name>
</gene>
<dbReference type="InterPro" id="IPR047213">
    <property type="entry name" value="TPP_PYR_PDC_IPDC-like"/>
</dbReference>
<dbReference type="SUPFAM" id="SSF52518">
    <property type="entry name" value="Thiamin diphosphate-binding fold (THDP-binding)"/>
    <property type="match status" value="2"/>
</dbReference>
<dbReference type="GO" id="GO:0000287">
    <property type="term" value="F:magnesium ion binding"/>
    <property type="evidence" value="ECO:0007669"/>
    <property type="project" value="InterPro"/>
</dbReference>
<feature type="binding site" evidence="8">
    <location>
        <position position="478"/>
    </location>
    <ligand>
        <name>Mg(2+)</name>
        <dbReference type="ChEBI" id="CHEBI:18420"/>
    </ligand>
</feature>
<dbReference type="PANTHER" id="PTHR43452">
    <property type="entry name" value="PYRUVATE DECARBOXYLASE"/>
    <property type="match status" value="1"/>
</dbReference>
<dbReference type="InterPro" id="IPR012001">
    <property type="entry name" value="Thiamin_PyroP_enz_TPP-bd_dom"/>
</dbReference>
<feature type="domain" description="Thiamine pyrophosphate enzyme N-terminal TPP-binding" evidence="12">
    <location>
        <begin position="18"/>
        <end position="130"/>
    </location>
</feature>
<dbReference type="GO" id="GO:0005634">
    <property type="term" value="C:nucleus"/>
    <property type="evidence" value="ECO:0007669"/>
    <property type="project" value="TreeGrafter"/>
</dbReference>
<comment type="cofactor">
    <cofactor evidence="1">
        <name>thiamine diphosphate</name>
        <dbReference type="ChEBI" id="CHEBI:58937"/>
    </cofactor>
</comment>
<evidence type="ECO:0000259" key="10">
    <source>
        <dbReference type="Pfam" id="PF00205"/>
    </source>
</evidence>
<keyword evidence="14" id="KW-1185">Reference proteome</keyword>
<dbReference type="InterPro" id="IPR011766">
    <property type="entry name" value="TPP_enzyme_TPP-bd"/>
</dbReference>
<organism evidence="13 14">
    <name type="scientific">Pichia kluyveri</name>
    <name type="common">Yeast</name>
    <dbReference type="NCBI Taxonomy" id="36015"/>
    <lineage>
        <taxon>Eukaryota</taxon>
        <taxon>Fungi</taxon>
        <taxon>Dikarya</taxon>
        <taxon>Ascomycota</taxon>
        <taxon>Saccharomycotina</taxon>
        <taxon>Pichiomycetes</taxon>
        <taxon>Pichiales</taxon>
        <taxon>Pichiaceae</taxon>
        <taxon>Pichia</taxon>
    </lineage>
</organism>
<dbReference type="FunFam" id="3.40.50.970:FF:000024">
    <property type="entry name" value="Pyruvate decarboxylase isozyme"/>
    <property type="match status" value="1"/>
</dbReference>
<evidence type="ECO:0000256" key="6">
    <source>
        <dbReference type="ARBA" id="ARBA00023052"/>
    </source>
</evidence>
<feature type="binding site" evidence="8">
    <location>
        <position position="506"/>
    </location>
    <ligand>
        <name>Mg(2+)</name>
        <dbReference type="ChEBI" id="CHEBI:18420"/>
    </ligand>
</feature>
<evidence type="ECO:0000256" key="3">
    <source>
        <dbReference type="ARBA" id="ARBA00022723"/>
    </source>
</evidence>
<dbReference type="Pfam" id="PF02776">
    <property type="entry name" value="TPP_enzyme_N"/>
    <property type="match status" value="1"/>
</dbReference>
<dbReference type="CDD" id="cd07038">
    <property type="entry name" value="TPP_PYR_PDC_IPDC_like"/>
    <property type="match status" value="1"/>
</dbReference>
<dbReference type="Gene3D" id="3.40.50.1220">
    <property type="entry name" value="TPP-binding domain"/>
    <property type="match status" value="1"/>
</dbReference>
<keyword evidence="4" id="KW-0210">Decarboxylase</keyword>
<dbReference type="InterPro" id="IPR012000">
    <property type="entry name" value="Thiamin_PyroP_enz_cen_dom"/>
</dbReference>
<dbReference type="InterPro" id="IPR047214">
    <property type="entry name" value="TPP_PDC_IPDC"/>
</dbReference>
<comment type="similarity">
    <text evidence="2 9">Belongs to the TPP enzyme family.</text>
</comment>
<comment type="caution">
    <text evidence="13">The sequence shown here is derived from an EMBL/GenBank/DDBJ whole genome shotgun (WGS) entry which is preliminary data.</text>
</comment>
<evidence type="ECO:0000256" key="4">
    <source>
        <dbReference type="ARBA" id="ARBA00022793"/>
    </source>
</evidence>
<feature type="domain" description="Thiamine pyrophosphate enzyme TPP-binding" evidence="11">
    <location>
        <begin position="435"/>
        <end position="572"/>
    </location>
</feature>
<dbReference type="Proteomes" id="UP001378960">
    <property type="component" value="Unassembled WGS sequence"/>
</dbReference>
<dbReference type="AlphaFoldDB" id="A0AAV5R847"/>
<dbReference type="GO" id="GO:0005829">
    <property type="term" value="C:cytosol"/>
    <property type="evidence" value="ECO:0007669"/>
    <property type="project" value="TreeGrafter"/>
</dbReference>
<evidence type="ECO:0000259" key="11">
    <source>
        <dbReference type="Pfam" id="PF02775"/>
    </source>
</evidence>
<dbReference type="SUPFAM" id="SSF52467">
    <property type="entry name" value="DHS-like NAD/FAD-binding domain"/>
    <property type="match status" value="1"/>
</dbReference>
<keyword evidence="3 8" id="KW-0479">Metal-binding</keyword>
<evidence type="ECO:0000256" key="9">
    <source>
        <dbReference type="RuleBase" id="RU362132"/>
    </source>
</evidence>
<reference evidence="13 14" key="1">
    <citation type="journal article" date="2023" name="Elife">
        <title>Identification of key yeast species and microbe-microbe interactions impacting larval growth of Drosophila in the wild.</title>
        <authorList>
            <person name="Mure A."/>
            <person name="Sugiura Y."/>
            <person name="Maeda R."/>
            <person name="Honda K."/>
            <person name="Sakurai N."/>
            <person name="Takahashi Y."/>
            <person name="Watada M."/>
            <person name="Katoh T."/>
            <person name="Gotoh A."/>
            <person name="Gotoh Y."/>
            <person name="Taniguchi I."/>
            <person name="Nakamura K."/>
            <person name="Hayashi T."/>
            <person name="Katayama T."/>
            <person name="Uemura T."/>
            <person name="Hattori Y."/>
        </authorList>
    </citation>
    <scope>NUCLEOTIDE SEQUENCE [LARGE SCALE GENOMIC DNA]</scope>
    <source>
        <strain evidence="13 14">PK-24</strain>
    </source>
</reference>
<evidence type="ECO:0000256" key="2">
    <source>
        <dbReference type="ARBA" id="ARBA00007812"/>
    </source>
</evidence>
<keyword evidence="5 8" id="KW-0460">Magnesium</keyword>
<feature type="domain" description="Thiamine pyrophosphate enzyme central" evidence="10">
    <location>
        <begin position="232"/>
        <end position="348"/>
    </location>
</feature>
<evidence type="ECO:0000313" key="14">
    <source>
        <dbReference type="Proteomes" id="UP001378960"/>
    </source>
</evidence>
<dbReference type="PANTHER" id="PTHR43452:SF3">
    <property type="entry name" value="TRANSAMINATED AMINO ACID DECARBOXYLASE"/>
    <property type="match status" value="1"/>
</dbReference>
<dbReference type="PIRSF" id="PIRSF036565">
    <property type="entry name" value="Pyruvt_ip_decrb"/>
    <property type="match status" value="1"/>
</dbReference>
<comment type="cofactor">
    <cofactor evidence="8">
        <name>Mg(2+)</name>
        <dbReference type="ChEBI" id="CHEBI:18420"/>
    </cofactor>
    <text evidence="8">Binds 1 Mg(2+) per subunit.</text>
</comment>
<feature type="binding site" evidence="8">
    <location>
        <position position="508"/>
    </location>
    <ligand>
        <name>Mg(2+)</name>
        <dbReference type="ChEBI" id="CHEBI:18420"/>
    </ligand>
</feature>
<name>A0AAV5R847_PICKL</name>
<dbReference type="GO" id="GO:0030976">
    <property type="term" value="F:thiamine pyrophosphate binding"/>
    <property type="evidence" value="ECO:0007669"/>
    <property type="project" value="InterPro"/>
</dbReference>
<evidence type="ECO:0000259" key="12">
    <source>
        <dbReference type="Pfam" id="PF02776"/>
    </source>
</evidence>
<dbReference type="EMBL" id="BTGB01000009">
    <property type="protein sequence ID" value="GMM47505.1"/>
    <property type="molecule type" value="Genomic_DNA"/>
</dbReference>
<dbReference type="InterPro" id="IPR029061">
    <property type="entry name" value="THDP-binding"/>
</dbReference>
<dbReference type="CDD" id="cd02005">
    <property type="entry name" value="TPP_PDC_IPDC"/>
    <property type="match status" value="1"/>
</dbReference>
<evidence type="ECO:0000256" key="8">
    <source>
        <dbReference type="PIRSR" id="PIRSR036565-2"/>
    </source>
</evidence>
<accession>A0AAV5R847</accession>
<proteinExistence type="inferred from homology"/>
<dbReference type="InterPro" id="IPR029035">
    <property type="entry name" value="DHS-like_NAD/FAD-binding_dom"/>
</dbReference>
<evidence type="ECO:0000256" key="7">
    <source>
        <dbReference type="ARBA" id="ARBA00023239"/>
    </source>
</evidence>